<gene>
    <name evidence="1" type="ORF">GCM10022384_46150</name>
</gene>
<reference evidence="2" key="1">
    <citation type="journal article" date="2019" name="Int. J. Syst. Evol. Microbiol.">
        <title>The Global Catalogue of Microorganisms (GCM) 10K type strain sequencing project: providing services to taxonomists for standard genome sequencing and annotation.</title>
        <authorList>
            <consortium name="The Broad Institute Genomics Platform"/>
            <consortium name="The Broad Institute Genome Sequencing Center for Infectious Disease"/>
            <person name="Wu L."/>
            <person name="Ma J."/>
        </authorList>
    </citation>
    <scope>NUCLEOTIDE SEQUENCE [LARGE SCALE GENOMIC DNA]</scope>
    <source>
        <strain evidence="2">JCM 17027</strain>
    </source>
</reference>
<comment type="caution">
    <text evidence="1">The sequence shown here is derived from an EMBL/GenBank/DDBJ whole genome shotgun (WGS) entry which is preliminary data.</text>
</comment>
<dbReference type="EMBL" id="BAABCQ010000100">
    <property type="protein sequence ID" value="GAA3993264.1"/>
    <property type="molecule type" value="Genomic_DNA"/>
</dbReference>
<sequence>MTTLSVISFVLAALLIAMGCVKADRIRSWRTALNPSAPEISDAAFVAARVLLLATAAACLWAGVQGLAAEDDSKWSDDELTSAVQGAVTAVDGTSKLGDIHGGEAHVDEDNARMIENEVIEHGAGDAPQLGVDAASSPGNTPSHASYTVTANGADIAFCVAVNRTRTKEDDYHPPGIAGGTGTVTIPSYSYRVTSRTGAC</sequence>
<accession>A0ABP7R6J2</accession>
<organism evidence="1 2">
    <name type="scientific">Streptomyces marokkonensis</name>
    <dbReference type="NCBI Taxonomy" id="324855"/>
    <lineage>
        <taxon>Bacteria</taxon>
        <taxon>Bacillati</taxon>
        <taxon>Actinomycetota</taxon>
        <taxon>Actinomycetes</taxon>
        <taxon>Kitasatosporales</taxon>
        <taxon>Streptomycetaceae</taxon>
        <taxon>Streptomyces</taxon>
    </lineage>
</organism>
<name>A0ABP7R6J2_9ACTN</name>
<keyword evidence="2" id="KW-1185">Reference proteome</keyword>
<evidence type="ECO:0000313" key="1">
    <source>
        <dbReference type="EMBL" id="GAA3993264.1"/>
    </source>
</evidence>
<evidence type="ECO:0008006" key="3">
    <source>
        <dbReference type="Google" id="ProtNLM"/>
    </source>
</evidence>
<dbReference type="RefSeq" id="WP_345595053.1">
    <property type="nucleotide sequence ID" value="NZ_BAABCQ010000100.1"/>
</dbReference>
<protein>
    <recommendedName>
        <fullName evidence="3">Secreted protein</fullName>
    </recommendedName>
</protein>
<dbReference type="Proteomes" id="UP001500034">
    <property type="component" value="Unassembled WGS sequence"/>
</dbReference>
<evidence type="ECO:0000313" key="2">
    <source>
        <dbReference type="Proteomes" id="UP001500034"/>
    </source>
</evidence>
<proteinExistence type="predicted"/>